<feature type="region of interest" description="Disordered" evidence="1">
    <location>
        <begin position="227"/>
        <end position="253"/>
    </location>
</feature>
<gene>
    <name evidence="2" type="ORF">DDE83_007710</name>
</gene>
<organism evidence="2 3">
    <name type="scientific">Stemphylium lycopersici</name>
    <name type="common">Tomato gray leaf spot disease fungus</name>
    <name type="synonym">Thyrospora lycopersici</name>
    <dbReference type="NCBI Taxonomy" id="183478"/>
    <lineage>
        <taxon>Eukaryota</taxon>
        <taxon>Fungi</taxon>
        <taxon>Dikarya</taxon>
        <taxon>Ascomycota</taxon>
        <taxon>Pezizomycotina</taxon>
        <taxon>Dothideomycetes</taxon>
        <taxon>Pleosporomycetidae</taxon>
        <taxon>Pleosporales</taxon>
        <taxon>Pleosporineae</taxon>
        <taxon>Pleosporaceae</taxon>
        <taxon>Stemphylium</taxon>
    </lineage>
</organism>
<comment type="caution">
    <text evidence="2">The sequence shown here is derived from an EMBL/GenBank/DDBJ whole genome shotgun (WGS) entry which is preliminary data.</text>
</comment>
<feature type="compositionally biased region" description="Polar residues" evidence="1">
    <location>
        <begin position="233"/>
        <end position="245"/>
    </location>
</feature>
<evidence type="ECO:0000313" key="2">
    <source>
        <dbReference type="EMBL" id="RAR04747.1"/>
    </source>
</evidence>
<name>A0A364MVN1_STELY</name>
<keyword evidence="3" id="KW-1185">Reference proteome</keyword>
<sequence length="286" mass="32325">MARFSKHLQTKGYFWLWRMTALSPDVAGAVQYHHDCRDGPSHFGQPVRIKYILTLAFSIARRRSPASRLNKPPGKNWARAFGKRYPELRARRVKSIDWKRHEIHIYDKVTEWFDVIGKVLQDPAIRPENVYNMDETGVMLSMLGFVKVLLQPCDVSVFAPLKTAYRDQVERLNRGGVDTIGKEHFTYLYKLARDRAIAARNIRAGWAAAGLFPVNLDRVLRDILKPPAEHPSSGANTAATSSQNEVPPTPITPVTPVTVEALTSLHDLIKQDVCAAAFDDATRQRL</sequence>
<accession>A0A364MVN1</accession>
<evidence type="ECO:0000256" key="1">
    <source>
        <dbReference type="SAM" id="MobiDB-lite"/>
    </source>
</evidence>
<dbReference type="AlphaFoldDB" id="A0A364MVN1"/>
<dbReference type="EMBL" id="QGDH01000148">
    <property type="protein sequence ID" value="RAR04747.1"/>
    <property type="molecule type" value="Genomic_DNA"/>
</dbReference>
<protein>
    <submittedName>
        <fullName evidence="2">DDE-domain-containing protein</fullName>
    </submittedName>
</protein>
<evidence type="ECO:0000313" key="3">
    <source>
        <dbReference type="Proteomes" id="UP000249619"/>
    </source>
</evidence>
<dbReference type="Proteomes" id="UP000249619">
    <property type="component" value="Unassembled WGS sequence"/>
</dbReference>
<proteinExistence type="predicted"/>
<reference evidence="3" key="1">
    <citation type="submission" date="2018-05" db="EMBL/GenBank/DDBJ databases">
        <title>Draft genome sequence of Stemphylium lycopersici strain CIDEFI 213.</title>
        <authorList>
            <person name="Medina R."/>
            <person name="Franco M.E.E."/>
            <person name="Lucentini C.G."/>
            <person name="Saparrat M.C.N."/>
            <person name="Balatti P.A."/>
        </authorList>
    </citation>
    <scope>NUCLEOTIDE SEQUENCE [LARGE SCALE GENOMIC DNA]</scope>
    <source>
        <strain evidence="3">CIDEFI 213</strain>
    </source>
</reference>